<protein>
    <submittedName>
        <fullName evidence="2">Uncharacterized protein</fullName>
    </submittedName>
</protein>
<reference evidence="2 3" key="1">
    <citation type="journal article" date="2021" name="Nat. Plants">
        <title>The Taxus genome provides insights into paclitaxel biosynthesis.</title>
        <authorList>
            <person name="Xiong X."/>
            <person name="Gou J."/>
            <person name="Liao Q."/>
            <person name="Li Y."/>
            <person name="Zhou Q."/>
            <person name="Bi G."/>
            <person name="Li C."/>
            <person name="Du R."/>
            <person name="Wang X."/>
            <person name="Sun T."/>
            <person name="Guo L."/>
            <person name="Liang H."/>
            <person name="Lu P."/>
            <person name="Wu Y."/>
            <person name="Zhang Z."/>
            <person name="Ro D.K."/>
            <person name="Shang Y."/>
            <person name="Huang S."/>
            <person name="Yan J."/>
        </authorList>
    </citation>
    <scope>NUCLEOTIDE SEQUENCE [LARGE SCALE GENOMIC DNA]</scope>
    <source>
        <strain evidence="2">Ta-2019</strain>
    </source>
</reference>
<feature type="non-terminal residue" evidence="2">
    <location>
        <position position="161"/>
    </location>
</feature>
<dbReference type="SUPFAM" id="SSF53756">
    <property type="entry name" value="UDP-Glycosyltransferase/glycogen phosphorylase"/>
    <property type="match status" value="1"/>
</dbReference>
<accession>A0AA38L7R0</accession>
<comment type="caution">
    <text evidence="2">The sequence shown here is derived from an EMBL/GenBank/DDBJ whole genome shotgun (WGS) entry which is preliminary data.</text>
</comment>
<dbReference type="Gene3D" id="3.40.50.2000">
    <property type="entry name" value="Glycogen Phosphorylase B"/>
    <property type="match status" value="2"/>
</dbReference>
<feature type="non-terminal residue" evidence="2">
    <location>
        <position position="1"/>
    </location>
</feature>
<feature type="region of interest" description="Disordered" evidence="1">
    <location>
        <begin position="1"/>
        <end position="88"/>
    </location>
</feature>
<evidence type="ECO:0000256" key="1">
    <source>
        <dbReference type="SAM" id="MobiDB-lite"/>
    </source>
</evidence>
<evidence type="ECO:0000313" key="3">
    <source>
        <dbReference type="Proteomes" id="UP000824469"/>
    </source>
</evidence>
<dbReference type="EMBL" id="JAHRHJ020000006">
    <property type="protein sequence ID" value="KAH9310567.1"/>
    <property type="molecule type" value="Genomic_DNA"/>
</dbReference>
<feature type="compositionally biased region" description="Polar residues" evidence="1">
    <location>
        <begin position="59"/>
        <end position="69"/>
    </location>
</feature>
<gene>
    <name evidence="2" type="ORF">KI387_025602</name>
</gene>
<name>A0AA38L7R0_TAXCH</name>
<organism evidence="2 3">
    <name type="scientific">Taxus chinensis</name>
    <name type="common">Chinese yew</name>
    <name type="synonym">Taxus wallichiana var. chinensis</name>
    <dbReference type="NCBI Taxonomy" id="29808"/>
    <lineage>
        <taxon>Eukaryota</taxon>
        <taxon>Viridiplantae</taxon>
        <taxon>Streptophyta</taxon>
        <taxon>Embryophyta</taxon>
        <taxon>Tracheophyta</taxon>
        <taxon>Spermatophyta</taxon>
        <taxon>Pinopsida</taxon>
        <taxon>Pinidae</taxon>
        <taxon>Conifers II</taxon>
        <taxon>Cupressales</taxon>
        <taxon>Taxaceae</taxon>
        <taxon>Taxus</taxon>
    </lineage>
</organism>
<sequence>WKGRRDGGGRRPRHASREHSVGGAASKEEWLAGQQASTGSRDSEPRGVQQGPRTMRSPIIQQMCSLATSKKNHEPEKHARNPTAQNTIKKRDVWKTGIRFNKCMKDSFIVREEVEKSIRKVMESELGGEVRKNAMQCKTLAKKVVVKGGSSNKNIEDFAIE</sequence>
<dbReference type="PANTHER" id="PTHR48045:SF26">
    <property type="entry name" value="UDP-GLYCOSYLTRANSFERASE 74E2-LIKE"/>
    <property type="match status" value="1"/>
</dbReference>
<proteinExistence type="predicted"/>
<dbReference type="AlphaFoldDB" id="A0AA38L7R0"/>
<dbReference type="PANTHER" id="PTHR48045">
    <property type="entry name" value="UDP-GLYCOSYLTRANSFERASE 72B1"/>
    <property type="match status" value="1"/>
</dbReference>
<keyword evidence="3" id="KW-1185">Reference proteome</keyword>
<feature type="compositionally biased region" description="Basic and acidic residues" evidence="1">
    <location>
        <begin position="1"/>
        <end position="30"/>
    </location>
</feature>
<evidence type="ECO:0000313" key="2">
    <source>
        <dbReference type="EMBL" id="KAH9310567.1"/>
    </source>
</evidence>
<dbReference type="Proteomes" id="UP000824469">
    <property type="component" value="Unassembled WGS sequence"/>
</dbReference>